<comment type="similarity">
    <text evidence="1">Belongs to the AHA1 family.</text>
</comment>
<dbReference type="InterPro" id="IPR013538">
    <property type="entry name" value="ASHA1/2-like_C"/>
</dbReference>
<accession>A0A4R0NWV1</accession>
<dbReference type="SUPFAM" id="SSF55961">
    <property type="entry name" value="Bet v1-like"/>
    <property type="match status" value="1"/>
</dbReference>
<gene>
    <name evidence="3" type="ORF">EZ449_15835</name>
</gene>
<comment type="caution">
    <text evidence="3">The sequence shown here is derived from an EMBL/GenBank/DDBJ whole genome shotgun (WGS) entry which is preliminary data.</text>
</comment>
<proteinExistence type="inferred from homology"/>
<dbReference type="Gene3D" id="3.30.530.20">
    <property type="match status" value="1"/>
</dbReference>
<dbReference type="Pfam" id="PF08327">
    <property type="entry name" value="AHSA1"/>
    <property type="match status" value="1"/>
</dbReference>
<dbReference type="OrthoDB" id="2355173at2"/>
<evidence type="ECO:0000256" key="1">
    <source>
        <dbReference type="ARBA" id="ARBA00006817"/>
    </source>
</evidence>
<organism evidence="3 4">
    <name type="scientific">Pedobacter frigidisoli</name>
    <dbReference type="NCBI Taxonomy" id="2530455"/>
    <lineage>
        <taxon>Bacteria</taxon>
        <taxon>Pseudomonadati</taxon>
        <taxon>Bacteroidota</taxon>
        <taxon>Sphingobacteriia</taxon>
        <taxon>Sphingobacteriales</taxon>
        <taxon>Sphingobacteriaceae</taxon>
        <taxon>Pedobacter</taxon>
    </lineage>
</organism>
<keyword evidence="4" id="KW-1185">Reference proteome</keyword>
<feature type="domain" description="Activator of Hsp90 ATPase homologue 1/2-like C-terminal" evidence="2">
    <location>
        <begin position="7"/>
        <end position="58"/>
    </location>
</feature>
<evidence type="ECO:0000259" key="2">
    <source>
        <dbReference type="Pfam" id="PF08327"/>
    </source>
</evidence>
<dbReference type="AlphaFoldDB" id="A0A4R0NWV1"/>
<name>A0A4R0NWV1_9SPHI</name>
<dbReference type="EMBL" id="SJSN01000012">
    <property type="protein sequence ID" value="TCD05926.1"/>
    <property type="molecule type" value="Genomic_DNA"/>
</dbReference>
<evidence type="ECO:0000313" key="4">
    <source>
        <dbReference type="Proteomes" id="UP000291485"/>
    </source>
</evidence>
<sequence>MSGLSDETKHYSVITFLLHQAGKGTRLTLLLRNFPTESIYRHMNLYWKGTLVHLKAFIESGLATSR</sequence>
<evidence type="ECO:0000313" key="3">
    <source>
        <dbReference type="EMBL" id="TCD05926.1"/>
    </source>
</evidence>
<protein>
    <recommendedName>
        <fullName evidence="2">Activator of Hsp90 ATPase homologue 1/2-like C-terminal domain-containing protein</fullName>
    </recommendedName>
</protein>
<dbReference type="Proteomes" id="UP000291485">
    <property type="component" value="Unassembled WGS sequence"/>
</dbReference>
<reference evidence="3 4" key="1">
    <citation type="submission" date="2019-02" db="EMBL/GenBank/DDBJ databases">
        <title>Pedobacter sp. RP-3-11 sp. nov., isolated from Arctic soil.</title>
        <authorList>
            <person name="Dahal R.H."/>
        </authorList>
    </citation>
    <scope>NUCLEOTIDE SEQUENCE [LARGE SCALE GENOMIC DNA]</scope>
    <source>
        <strain evidence="3 4">RP-3-11</strain>
    </source>
</reference>
<dbReference type="InterPro" id="IPR023393">
    <property type="entry name" value="START-like_dom_sf"/>
</dbReference>